<dbReference type="PANTHER" id="PTHR13526">
    <property type="entry name" value="TRANSCRIPTION FACTOR SPT20 HOMOLOG"/>
    <property type="match status" value="1"/>
</dbReference>
<dbReference type="EMBL" id="JMSN01000022">
    <property type="protein sequence ID" value="KDN49197.1"/>
    <property type="molecule type" value="Genomic_DNA"/>
</dbReference>
<feature type="compositionally biased region" description="Polar residues" evidence="1">
    <location>
        <begin position="1"/>
        <end position="16"/>
    </location>
</feature>
<feature type="compositionally biased region" description="Low complexity" evidence="1">
    <location>
        <begin position="424"/>
        <end position="450"/>
    </location>
</feature>
<evidence type="ECO:0000313" key="3">
    <source>
        <dbReference type="EMBL" id="KDN49197.1"/>
    </source>
</evidence>
<dbReference type="InParanoid" id="A0A066W5E7"/>
<feature type="region of interest" description="Disordered" evidence="1">
    <location>
        <begin position="1"/>
        <end position="21"/>
    </location>
</feature>
<organism evidence="3 4">
    <name type="scientific">Tilletiaria anomala (strain ATCC 24038 / CBS 436.72 / UBC 951)</name>
    <dbReference type="NCBI Taxonomy" id="1037660"/>
    <lineage>
        <taxon>Eukaryota</taxon>
        <taxon>Fungi</taxon>
        <taxon>Dikarya</taxon>
        <taxon>Basidiomycota</taxon>
        <taxon>Ustilaginomycotina</taxon>
        <taxon>Exobasidiomycetes</taxon>
        <taxon>Georgefischeriales</taxon>
        <taxon>Tilletiariaceae</taxon>
        <taxon>Tilletiaria</taxon>
    </lineage>
</organism>
<comment type="caution">
    <text evidence="3">The sequence shown here is derived from an EMBL/GenBank/DDBJ whole genome shotgun (WGS) entry which is preliminary data.</text>
</comment>
<feature type="compositionally biased region" description="Basic and acidic residues" evidence="1">
    <location>
        <begin position="475"/>
        <end position="490"/>
    </location>
</feature>
<accession>A0A066W5E7</accession>
<reference evidence="3 4" key="1">
    <citation type="submission" date="2014-05" db="EMBL/GenBank/DDBJ databases">
        <title>Draft genome sequence of a rare smut relative, Tilletiaria anomala UBC 951.</title>
        <authorList>
            <consortium name="DOE Joint Genome Institute"/>
            <person name="Toome M."/>
            <person name="Kuo A."/>
            <person name="Henrissat B."/>
            <person name="Lipzen A."/>
            <person name="Tritt A."/>
            <person name="Yoshinaga Y."/>
            <person name="Zane M."/>
            <person name="Barry K."/>
            <person name="Grigoriev I.V."/>
            <person name="Spatafora J.W."/>
            <person name="Aimea M.C."/>
        </authorList>
    </citation>
    <scope>NUCLEOTIDE SEQUENCE [LARGE SCALE GENOMIC DNA]</scope>
    <source>
        <strain evidence="3 4">UBC 951</strain>
    </source>
</reference>
<evidence type="ECO:0000313" key="4">
    <source>
        <dbReference type="Proteomes" id="UP000027361"/>
    </source>
</evidence>
<dbReference type="STRING" id="1037660.A0A066W5E7"/>
<dbReference type="OrthoDB" id="1932706at2759"/>
<proteinExistence type="predicted"/>
<feature type="compositionally biased region" description="Polar residues" evidence="1">
    <location>
        <begin position="562"/>
        <end position="580"/>
    </location>
</feature>
<dbReference type="HOGENOM" id="CLU_443578_0_0_1"/>
<dbReference type="GO" id="GO:0006357">
    <property type="term" value="P:regulation of transcription by RNA polymerase II"/>
    <property type="evidence" value="ECO:0007669"/>
    <property type="project" value="TreeGrafter"/>
</dbReference>
<feature type="compositionally biased region" description="Low complexity" evidence="1">
    <location>
        <begin position="381"/>
        <end position="412"/>
    </location>
</feature>
<dbReference type="GO" id="GO:0003712">
    <property type="term" value="F:transcription coregulator activity"/>
    <property type="evidence" value="ECO:0007669"/>
    <property type="project" value="InterPro"/>
</dbReference>
<gene>
    <name evidence="3" type="ORF">K437DRAFT_78653</name>
</gene>
<evidence type="ECO:0000256" key="1">
    <source>
        <dbReference type="SAM" id="MobiDB-lite"/>
    </source>
</evidence>
<dbReference type="AlphaFoldDB" id="A0A066W5E7"/>
<feature type="region of interest" description="Disordered" evidence="1">
    <location>
        <begin position="123"/>
        <end position="147"/>
    </location>
</feature>
<feature type="compositionally biased region" description="Basic residues" evidence="1">
    <location>
        <begin position="413"/>
        <end position="423"/>
    </location>
</feature>
<feature type="compositionally biased region" description="Low complexity" evidence="1">
    <location>
        <begin position="506"/>
        <end position="518"/>
    </location>
</feature>
<dbReference type="Pfam" id="PF12090">
    <property type="entry name" value="Spt20_SEP"/>
    <property type="match status" value="1"/>
</dbReference>
<name>A0A066W5E7_TILAU</name>
<feature type="region of interest" description="Disordered" evidence="1">
    <location>
        <begin position="381"/>
        <end position="580"/>
    </location>
</feature>
<evidence type="ECO:0000259" key="2">
    <source>
        <dbReference type="Pfam" id="PF12090"/>
    </source>
</evidence>
<sequence length="616" mass="65216">MATSASIYNQQRTNRQVLKRHRKDPPSLVMHLNNGHFRFERQSGIFTFDSPARAFLDCIRQQRVPVDLLDILVQSNVAFYEGCLIIEVHDHRPPSLGSSSSDPLPSSTLQRLSLGTASSSLLDRSRHPLYGNSSARRRAQAEARGSSISTGPEIYRVVLHATGETVWQDIKDLDAELGPGGVPVWTDEEALRVEAKVLALTSPPLCLTPDPHASKIANIMLAATAPSIAYNPPAHLTPPFYRDRDSRGVKRGLMNSVEAEEQAFKRRRRDLIMRLMEKGTAGQSEITRPLPGVISSAGIAASAIAAQRANGEDGNVPGLTATASSIFAPTFSRLGFIEHFREAKAANDKAGVPRPGGIGFGGANVGIAGGAGGAGSVVAPNNSTARSTSTAAANDSTTSVAVTAADASSKPAAKGKKTTKKKSSQPQQQQDTDASTTAGSPLAEEPASAAKPKKMSKKAKAAEEKAAKVAAENAAAEKAEKERKEAEQASKAKSKKKCSVKKKGAAKTATASSPADTSLGGADEVPATPVSEAASLAPADSATKGKKKSAVKKVPAKGSAGRNNAQHMLAESPSQIKAQVQGKQQCKCSRINCRCSYNRQHRRKRRRLKCKLPHRT</sequence>
<feature type="domain" description="Spt20-like SEP" evidence="2">
    <location>
        <begin position="23"/>
        <end position="220"/>
    </location>
</feature>
<dbReference type="OMA" id="EKIMRLM"/>
<dbReference type="Proteomes" id="UP000027361">
    <property type="component" value="Unassembled WGS sequence"/>
</dbReference>
<dbReference type="PANTHER" id="PTHR13526:SF8">
    <property type="entry name" value="TRANSCRIPTION FACTOR SPT20 HOMOLOG"/>
    <property type="match status" value="1"/>
</dbReference>
<dbReference type="GeneID" id="25267817"/>
<dbReference type="RefSeq" id="XP_013244280.1">
    <property type="nucleotide sequence ID" value="XM_013388826.1"/>
</dbReference>
<dbReference type="GO" id="GO:0000124">
    <property type="term" value="C:SAGA complex"/>
    <property type="evidence" value="ECO:0007669"/>
    <property type="project" value="InterPro"/>
</dbReference>
<dbReference type="InterPro" id="IPR021950">
    <property type="entry name" value="Spt20"/>
</dbReference>
<feature type="compositionally biased region" description="Basic residues" evidence="1">
    <location>
        <begin position="492"/>
        <end position="505"/>
    </location>
</feature>
<protein>
    <recommendedName>
        <fullName evidence="2">Spt20-like SEP domain-containing protein</fullName>
    </recommendedName>
</protein>
<dbReference type="InterPro" id="IPR046468">
    <property type="entry name" value="Spt20-like_SEP"/>
</dbReference>
<keyword evidence="4" id="KW-1185">Reference proteome</keyword>
<feature type="compositionally biased region" description="Basic residues" evidence="1">
    <location>
        <begin position="544"/>
        <end position="555"/>
    </location>
</feature>